<accession>A0A0R0BR17</accession>
<organism evidence="2 3">
    <name type="scientific">Stenotrophomonas koreensis</name>
    <dbReference type="NCBI Taxonomy" id="266128"/>
    <lineage>
        <taxon>Bacteria</taxon>
        <taxon>Pseudomonadati</taxon>
        <taxon>Pseudomonadota</taxon>
        <taxon>Gammaproteobacteria</taxon>
        <taxon>Lysobacterales</taxon>
        <taxon>Lysobacteraceae</taxon>
        <taxon>Stenotrophomonas</taxon>
    </lineage>
</organism>
<dbReference type="SUPFAM" id="SSF55298">
    <property type="entry name" value="YjgF-like"/>
    <property type="match status" value="1"/>
</dbReference>
<name>A0A0R0BR17_9GAMM</name>
<evidence type="ECO:0000259" key="1">
    <source>
        <dbReference type="Pfam" id="PF21168"/>
    </source>
</evidence>
<dbReference type="InterPro" id="IPR035959">
    <property type="entry name" value="RutC-like_sf"/>
</dbReference>
<dbReference type="RefSeq" id="WP_057666977.1">
    <property type="nucleotide sequence ID" value="NZ_LDJH01000024.1"/>
</dbReference>
<dbReference type="Pfam" id="PF21168">
    <property type="entry name" value="FkbO_Hyg5-like_N"/>
    <property type="match status" value="1"/>
</dbReference>
<dbReference type="OrthoDB" id="1114505at2"/>
<dbReference type="Proteomes" id="UP000051254">
    <property type="component" value="Unassembled WGS sequence"/>
</dbReference>
<keyword evidence="3" id="KW-1185">Reference proteome</keyword>
<dbReference type="STRING" id="266128.ABB25_11640"/>
<dbReference type="PATRIC" id="fig|266128.3.peg.1391"/>
<dbReference type="EMBL" id="LDJH01000024">
    <property type="protein sequence ID" value="KRG55539.1"/>
    <property type="molecule type" value="Genomic_DNA"/>
</dbReference>
<sequence>MSLPLFSASRPALHVRYQPVDQLDAALADPATLAVFRFAAADAAADGRVINVGLRAHGPDSLEVWRGGATTLTGNNGAVRWMRNGALELACVEVEEPAGTDIAAAAEQAYRLLRQHQAGSATPHLLRVWNYLDAITEGDGDDERYRRFCVGRVRGLEQVDTGRLPAATCIGRYDGVRRLQVYWLASGHAGQPLENPRQISAFHYPRQYGPQPPSFARAMLPDPRCQLPLLLSGTAAITGHASLHLGSPAQQLQETLANIASLLQAGRAHTGTLPAHLDAGSPMKVYVREHQDLEAVGALLAQRLPAGVPCLILHAEVCRRELLVEIEGMHGMGAVLA</sequence>
<feature type="domain" description="Chorismatase FkbO/Hyg5-like N-terminal" evidence="1">
    <location>
        <begin position="63"/>
        <end position="185"/>
    </location>
</feature>
<dbReference type="Gene3D" id="3.30.1330.40">
    <property type="entry name" value="RutC-like"/>
    <property type="match status" value="1"/>
</dbReference>
<dbReference type="CDD" id="cd06153">
    <property type="entry name" value="YjgF_YER057c_UK114_like_5"/>
    <property type="match status" value="1"/>
</dbReference>
<dbReference type="AlphaFoldDB" id="A0A0R0BR17"/>
<evidence type="ECO:0000313" key="2">
    <source>
        <dbReference type="EMBL" id="KRG55539.1"/>
    </source>
</evidence>
<proteinExistence type="predicted"/>
<gene>
    <name evidence="2" type="ORF">ABB25_11640</name>
</gene>
<dbReference type="InterPro" id="IPR049368">
    <property type="entry name" value="FkbO_Hyg5-like_N"/>
</dbReference>
<comment type="caution">
    <text evidence="2">The sequence shown here is derived from an EMBL/GenBank/DDBJ whole genome shotgun (WGS) entry which is preliminary data.</text>
</comment>
<evidence type="ECO:0000313" key="3">
    <source>
        <dbReference type="Proteomes" id="UP000051254"/>
    </source>
</evidence>
<reference evidence="2 3" key="1">
    <citation type="submission" date="2015-05" db="EMBL/GenBank/DDBJ databases">
        <title>Genome sequencing and analysis of members of genus Stenotrophomonas.</title>
        <authorList>
            <person name="Patil P.P."/>
            <person name="Midha S."/>
            <person name="Patil P.B."/>
        </authorList>
    </citation>
    <scope>NUCLEOTIDE SEQUENCE [LARGE SCALE GENOMIC DNA]</scope>
    <source>
        <strain evidence="2 3">DSM 17805</strain>
    </source>
</reference>
<protein>
    <submittedName>
        <fullName evidence="2">Pteridine-dependent deoxygenase</fullName>
    </submittedName>
</protein>